<gene>
    <name evidence="2" type="ORF">CHARACLAT_033358</name>
</gene>
<evidence type="ECO:0000313" key="2">
    <source>
        <dbReference type="EMBL" id="MED6289148.1"/>
    </source>
</evidence>
<protein>
    <submittedName>
        <fullName evidence="2">Uncharacterized protein</fullName>
    </submittedName>
</protein>
<name>A0ABU7EPJ2_9TELE</name>
<sequence>SCYSLIQTDPSRTRDQGRNHHLGSRVGPPESHQKKVVRAKVDRSISGHREDNPCSQAEGQRRYLVSLEPVCRSRTTSTISFSGPGGSERKHRRRQSHFSPPRRGRIIPG</sequence>
<organism evidence="2 3">
    <name type="scientific">Characodon lateralis</name>
    <dbReference type="NCBI Taxonomy" id="208331"/>
    <lineage>
        <taxon>Eukaryota</taxon>
        <taxon>Metazoa</taxon>
        <taxon>Chordata</taxon>
        <taxon>Craniata</taxon>
        <taxon>Vertebrata</taxon>
        <taxon>Euteleostomi</taxon>
        <taxon>Actinopterygii</taxon>
        <taxon>Neopterygii</taxon>
        <taxon>Teleostei</taxon>
        <taxon>Neoteleostei</taxon>
        <taxon>Acanthomorphata</taxon>
        <taxon>Ovalentaria</taxon>
        <taxon>Atherinomorphae</taxon>
        <taxon>Cyprinodontiformes</taxon>
        <taxon>Goodeidae</taxon>
        <taxon>Characodon</taxon>
    </lineage>
</organism>
<feature type="region of interest" description="Disordered" evidence="1">
    <location>
        <begin position="74"/>
        <end position="109"/>
    </location>
</feature>
<feature type="compositionally biased region" description="Basic and acidic residues" evidence="1">
    <location>
        <begin position="39"/>
        <end position="52"/>
    </location>
</feature>
<feature type="region of interest" description="Disordered" evidence="1">
    <location>
        <begin position="1"/>
        <end position="58"/>
    </location>
</feature>
<dbReference type="Proteomes" id="UP001352852">
    <property type="component" value="Unassembled WGS sequence"/>
</dbReference>
<evidence type="ECO:0000256" key="1">
    <source>
        <dbReference type="SAM" id="MobiDB-lite"/>
    </source>
</evidence>
<reference evidence="2 3" key="1">
    <citation type="submission" date="2021-06" db="EMBL/GenBank/DDBJ databases">
        <authorList>
            <person name="Palmer J.M."/>
        </authorList>
    </citation>
    <scope>NUCLEOTIDE SEQUENCE [LARGE SCALE GENOMIC DNA]</scope>
    <source>
        <strain evidence="2 3">CL_MEX2019</strain>
        <tissue evidence="2">Muscle</tissue>
    </source>
</reference>
<feature type="compositionally biased region" description="Polar residues" evidence="1">
    <location>
        <begin position="1"/>
        <end position="10"/>
    </location>
</feature>
<evidence type="ECO:0000313" key="3">
    <source>
        <dbReference type="Proteomes" id="UP001352852"/>
    </source>
</evidence>
<proteinExistence type="predicted"/>
<comment type="caution">
    <text evidence="2">The sequence shown here is derived from an EMBL/GenBank/DDBJ whole genome shotgun (WGS) entry which is preliminary data.</text>
</comment>
<dbReference type="EMBL" id="JAHUTJ010064381">
    <property type="protein sequence ID" value="MED6289148.1"/>
    <property type="molecule type" value="Genomic_DNA"/>
</dbReference>
<feature type="compositionally biased region" description="Basic residues" evidence="1">
    <location>
        <begin position="89"/>
        <end position="109"/>
    </location>
</feature>
<feature type="non-terminal residue" evidence="2">
    <location>
        <position position="1"/>
    </location>
</feature>
<accession>A0ABU7EPJ2</accession>
<keyword evidence="3" id="KW-1185">Reference proteome</keyword>